<dbReference type="PANTHER" id="PTHR23528">
    <property type="match status" value="1"/>
</dbReference>
<evidence type="ECO:0000259" key="7">
    <source>
        <dbReference type="PROSITE" id="PS50850"/>
    </source>
</evidence>
<dbReference type="GO" id="GO:0022857">
    <property type="term" value="F:transmembrane transporter activity"/>
    <property type="evidence" value="ECO:0007669"/>
    <property type="project" value="InterPro"/>
</dbReference>
<evidence type="ECO:0000256" key="2">
    <source>
        <dbReference type="ARBA" id="ARBA00022692"/>
    </source>
</evidence>
<protein>
    <submittedName>
        <fullName evidence="8">MFS transporter</fullName>
    </submittedName>
</protein>
<dbReference type="Gene3D" id="1.20.1250.20">
    <property type="entry name" value="MFS general substrate transporter like domains"/>
    <property type="match status" value="2"/>
</dbReference>
<feature type="transmembrane region" description="Helical" evidence="6">
    <location>
        <begin position="371"/>
        <end position="394"/>
    </location>
</feature>
<feature type="transmembrane region" description="Helical" evidence="6">
    <location>
        <begin position="188"/>
        <end position="207"/>
    </location>
</feature>
<dbReference type="InterPro" id="IPR020846">
    <property type="entry name" value="MFS_dom"/>
</dbReference>
<feature type="transmembrane region" description="Helical" evidence="6">
    <location>
        <begin position="159"/>
        <end position="182"/>
    </location>
</feature>
<dbReference type="AlphaFoldDB" id="A0A4P6FB09"/>
<dbReference type="RefSeq" id="WP_129188102.1">
    <property type="nucleotide sequence ID" value="NZ_CP035491.1"/>
</dbReference>
<comment type="subcellular location">
    <subcellularLocation>
        <location evidence="1">Cell membrane</location>
        <topology evidence="1">Multi-pass membrane protein</topology>
    </subcellularLocation>
</comment>
<feature type="compositionally biased region" description="Polar residues" evidence="5">
    <location>
        <begin position="1"/>
        <end position="15"/>
    </location>
</feature>
<gene>
    <name evidence="8" type="ORF">ET445_01235</name>
</gene>
<dbReference type="GO" id="GO:0005886">
    <property type="term" value="C:plasma membrane"/>
    <property type="evidence" value="ECO:0007669"/>
    <property type="project" value="UniProtKB-SubCell"/>
</dbReference>
<dbReference type="PANTHER" id="PTHR23528:SF1">
    <property type="entry name" value="MAJOR FACILITATOR SUPERFAMILY (MFS) PROFILE DOMAIN-CONTAINING PROTEIN"/>
    <property type="match status" value="1"/>
</dbReference>
<feature type="transmembrane region" description="Helical" evidence="6">
    <location>
        <begin position="400"/>
        <end position="418"/>
    </location>
</feature>
<evidence type="ECO:0000256" key="3">
    <source>
        <dbReference type="ARBA" id="ARBA00022989"/>
    </source>
</evidence>
<proteinExistence type="predicted"/>
<keyword evidence="2 6" id="KW-0812">Transmembrane</keyword>
<dbReference type="OrthoDB" id="7584869at2"/>
<dbReference type="Proteomes" id="UP000291259">
    <property type="component" value="Chromosome"/>
</dbReference>
<organism evidence="8 9">
    <name type="scientific">Agromyces protaetiae</name>
    <dbReference type="NCBI Taxonomy" id="2509455"/>
    <lineage>
        <taxon>Bacteria</taxon>
        <taxon>Bacillati</taxon>
        <taxon>Actinomycetota</taxon>
        <taxon>Actinomycetes</taxon>
        <taxon>Micrococcales</taxon>
        <taxon>Microbacteriaceae</taxon>
        <taxon>Agromyces</taxon>
    </lineage>
</organism>
<keyword evidence="9" id="KW-1185">Reference proteome</keyword>
<dbReference type="SUPFAM" id="SSF103473">
    <property type="entry name" value="MFS general substrate transporter"/>
    <property type="match status" value="1"/>
</dbReference>
<dbReference type="InterPro" id="IPR005829">
    <property type="entry name" value="Sugar_transporter_CS"/>
</dbReference>
<dbReference type="PROSITE" id="PS00216">
    <property type="entry name" value="SUGAR_TRANSPORT_1"/>
    <property type="match status" value="1"/>
</dbReference>
<keyword evidence="4 6" id="KW-0472">Membrane</keyword>
<reference evidence="8 9" key="1">
    <citation type="submission" date="2019-01" db="EMBL/GenBank/DDBJ databases">
        <title>Genome sequencing of strain FW100M-8.</title>
        <authorList>
            <person name="Heo J."/>
            <person name="Kim S.-J."/>
            <person name="Kim J.-S."/>
            <person name="Hong S.-B."/>
            <person name="Kwon S.-W."/>
        </authorList>
    </citation>
    <scope>NUCLEOTIDE SEQUENCE [LARGE SCALE GENOMIC DNA]</scope>
    <source>
        <strain evidence="8 9">FW100M-8</strain>
    </source>
</reference>
<evidence type="ECO:0000256" key="4">
    <source>
        <dbReference type="ARBA" id="ARBA00023136"/>
    </source>
</evidence>
<dbReference type="Pfam" id="PF13347">
    <property type="entry name" value="MFS_2"/>
    <property type="match status" value="1"/>
</dbReference>
<feature type="region of interest" description="Disordered" evidence="5">
    <location>
        <begin position="1"/>
        <end position="20"/>
    </location>
</feature>
<feature type="transmembrane region" description="Helical" evidence="6">
    <location>
        <begin position="243"/>
        <end position="265"/>
    </location>
</feature>
<feature type="transmembrane region" description="Helical" evidence="6">
    <location>
        <begin position="27"/>
        <end position="52"/>
    </location>
</feature>
<evidence type="ECO:0000256" key="5">
    <source>
        <dbReference type="SAM" id="MobiDB-lite"/>
    </source>
</evidence>
<feature type="transmembrane region" description="Helical" evidence="6">
    <location>
        <begin position="99"/>
        <end position="119"/>
    </location>
</feature>
<dbReference type="EMBL" id="CP035491">
    <property type="protein sequence ID" value="QAY72163.1"/>
    <property type="molecule type" value="Genomic_DNA"/>
</dbReference>
<feature type="transmembrane region" description="Helical" evidence="6">
    <location>
        <begin position="333"/>
        <end position="350"/>
    </location>
</feature>
<evidence type="ECO:0000313" key="9">
    <source>
        <dbReference type="Proteomes" id="UP000291259"/>
    </source>
</evidence>
<dbReference type="KEGG" id="agf:ET445_01235"/>
<feature type="transmembrane region" description="Helical" evidence="6">
    <location>
        <begin position="64"/>
        <end position="87"/>
    </location>
</feature>
<evidence type="ECO:0000256" key="6">
    <source>
        <dbReference type="SAM" id="Phobius"/>
    </source>
</evidence>
<feature type="transmembrane region" description="Helical" evidence="6">
    <location>
        <begin position="309"/>
        <end position="327"/>
    </location>
</feature>
<sequence>MPNPTLDATPTSSSPERPKLSKPLKRLFGLIAPLNIVIYTLVGAVPGVFLPLQLQSIDPAGKELNLGIITGIGGAVSLISSPVIGLLSDRTRSRFGRRTPWIVAGALLTGLALVFMGISNSIIQLAIGWIMIQIVINFIISPLTALLPERVPVAARGAFSALSGIGLMVGILGGSIYGAVMADDIPSGYLILPGVLLVMVALFVVLAPDTSSKDAVNEPFSLVLFLKSFWVSPRKHPDFAWGFWGRITLFTGYFLIHGFSLYILQDYIGLGDEAVDNVPKLSLVVLVTSLIALVISGPLSDRMGRRKPLVIAAALIMGVGMVIPFVLPTLLGMFLYVGIAGFGFGTYLAVDAALMSELLPSKDTFAKDLGVLNIAATLPQSLGPFLGSFIVLAFGTYAPIFPLGLVLAIIGAACIIPIKSVR</sequence>
<feature type="domain" description="Major facilitator superfamily (MFS) profile" evidence="7">
    <location>
        <begin position="21"/>
        <end position="422"/>
    </location>
</feature>
<evidence type="ECO:0000313" key="8">
    <source>
        <dbReference type="EMBL" id="QAY72163.1"/>
    </source>
</evidence>
<evidence type="ECO:0000256" key="1">
    <source>
        <dbReference type="ARBA" id="ARBA00004651"/>
    </source>
</evidence>
<name>A0A4P6FB09_9MICO</name>
<feature type="transmembrane region" description="Helical" evidence="6">
    <location>
        <begin position="125"/>
        <end position="147"/>
    </location>
</feature>
<feature type="transmembrane region" description="Helical" evidence="6">
    <location>
        <begin position="277"/>
        <end position="297"/>
    </location>
</feature>
<keyword evidence="3 6" id="KW-1133">Transmembrane helix</keyword>
<dbReference type="InterPro" id="IPR036259">
    <property type="entry name" value="MFS_trans_sf"/>
</dbReference>
<accession>A0A4P6FB09</accession>
<dbReference type="PROSITE" id="PS50850">
    <property type="entry name" value="MFS"/>
    <property type="match status" value="1"/>
</dbReference>